<accession>A0AAN9W778</accession>
<sequence>MTPNDKEKVSPPAPEPVREAVPDIIVGESDDSREKLPSSSTVTNVEKSVPKLSVETVKDEDNMEGMLNRISHDLDYLLNRKPYTSNGNVLATPSFNRKTSEPPSTAIQSQIKEEEEDEEDIHK</sequence>
<dbReference type="EMBL" id="JAZDUA010000009">
    <property type="protein sequence ID" value="KAK7873757.1"/>
    <property type="molecule type" value="Genomic_DNA"/>
</dbReference>
<gene>
    <name evidence="2" type="ORF">R5R35_005758</name>
</gene>
<evidence type="ECO:0000313" key="2">
    <source>
        <dbReference type="EMBL" id="KAK7873757.1"/>
    </source>
</evidence>
<feature type="compositionally biased region" description="Polar residues" evidence="1">
    <location>
        <begin position="92"/>
        <end position="110"/>
    </location>
</feature>
<dbReference type="Proteomes" id="UP001378592">
    <property type="component" value="Unassembled WGS sequence"/>
</dbReference>
<evidence type="ECO:0000313" key="3">
    <source>
        <dbReference type="Proteomes" id="UP001378592"/>
    </source>
</evidence>
<protein>
    <submittedName>
        <fullName evidence="2">Uncharacterized protein</fullName>
    </submittedName>
</protein>
<feature type="compositionally biased region" description="Acidic residues" evidence="1">
    <location>
        <begin position="113"/>
        <end position="123"/>
    </location>
</feature>
<name>A0AAN9W778_9ORTH</name>
<proteinExistence type="predicted"/>
<organism evidence="2 3">
    <name type="scientific">Gryllus longicercus</name>
    <dbReference type="NCBI Taxonomy" id="2509291"/>
    <lineage>
        <taxon>Eukaryota</taxon>
        <taxon>Metazoa</taxon>
        <taxon>Ecdysozoa</taxon>
        <taxon>Arthropoda</taxon>
        <taxon>Hexapoda</taxon>
        <taxon>Insecta</taxon>
        <taxon>Pterygota</taxon>
        <taxon>Neoptera</taxon>
        <taxon>Polyneoptera</taxon>
        <taxon>Orthoptera</taxon>
        <taxon>Ensifera</taxon>
        <taxon>Gryllidea</taxon>
        <taxon>Grylloidea</taxon>
        <taxon>Gryllidae</taxon>
        <taxon>Gryllinae</taxon>
        <taxon>Gryllus</taxon>
    </lineage>
</organism>
<keyword evidence="3" id="KW-1185">Reference proteome</keyword>
<evidence type="ECO:0000256" key="1">
    <source>
        <dbReference type="SAM" id="MobiDB-lite"/>
    </source>
</evidence>
<reference evidence="2 3" key="1">
    <citation type="submission" date="2024-03" db="EMBL/GenBank/DDBJ databases">
        <title>The genome assembly and annotation of the cricket Gryllus longicercus Weissman &amp; Gray.</title>
        <authorList>
            <person name="Szrajer S."/>
            <person name="Gray D."/>
            <person name="Ylla G."/>
        </authorList>
    </citation>
    <scope>NUCLEOTIDE SEQUENCE [LARGE SCALE GENOMIC DNA]</scope>
    <source>
        <strain evidence="2">DAG 2021-001</strain>
        <tissue evidence="2">Whole body minus gut</tissue>
    </source>
</reference>
<feature type="compositionally biased region" description="Polar residues" evidence="1">
    <location>
        <begin position="37"/>
        <end position="46"/>
    </location>
</feature>
<feature type="region of interest" description="Disordered" evidence="1">
    <location>
        <begin position="1"/>
        <end position="23"/>
    </location>
</feature>
<comment type="caution">
    <text evidence="2">The sequence shown here is derived from an EMBL/GenBank/DDBJ whole genome shotgun (WGS) entry which is preliminary data.</text>
</comment>
<feature type="region of interest" description="Disordered" evidence="1">
    <location>
        <begin position="92"/>
        <end position="123"/>
    </location>
</feature>
<dbReference type="AlphaFoldDB" id="A0AAN9W778"/>
<feature type="region of interest" description="Disordered" evidence="1">
    <location>
        <begin position="28"/>
        <end position="47"/>
    </location>
</feature>